<gene>
    <name evidence="1" type="ORF">ONZ43_g182</name>
</gene>
<protein>
    <submittedName>
        <fullName evidence="1">Uncharacterized protein</fullName>
    </submittedName>
</protein>
<evidence type="ECO:0000313" key="1">
    <source>
        <dbReference type="EMBL" id="KAJ8123992.1"/>
    </source>
</evidence>
<organism evidence="1 2">
    <name type="scientific">Nemania bipapillata</name>
    <dbReference type="NCBI Taxonomy" id="110536"/>
    <lineage>
        <taxon>Eukaryota</taxon>
        <taxon>Fungi</taxon>
        <taxon>Dikarya</taxon>
        <taxon>Ascomycota</taxon>
        <taxon>Pezizomycotina</taxon>
        <taxon>Sordariomycetes</taxon>
        <taxon>Xylariomycetidae</taxon>
        <taxon>Xylariales</taxon>
        <taxon>Xylariaceae</taxon>
        <taxon>Nemania</taxon>
    </lineage>
</organism>
<evidence type="ECO:0000313" key="2">
    <source>
        <dbReference type="Proteomes" id="UP001153334"/>
    </source>
</evidence>
<reference evidence="1" key="1">
    <citation type="submission" date="2022-11" db="EMBL/GenBank/DDBJ databases">
        <title>Genome Sequence of Nemania bipapillata.</title>
        <authorList>
            <person name="Buettner E."/>
        </authorList>
    </citation>
    <scope>NUCLEOTIDE SEQUENCE</scope>
    <source>
        <strain evidence="1">CP14</strain>
    </source>
</reference>
<comment type="caution">
    <text evidence="1">The sequence shown here is derived from an EMBL/GenBank/DDBJ whole genome shotgun (WGS) entry which is preliminary data.</text>
</comment>
<keyword evidence="2" id="KW-1185">Reference proteome</keyword>
<dbReference type="Proteomes" id="UP001153334">
    <property type="component" value="Unassembled WGS sequence"/>
</dbReference>
<name>A0ACC2J9C3_9PEZI</name>
<sequence>MQRIPEIQIWPKPALPEKYVTPKKDPYVALINDYCQQRDEGLHPEQEDGHSCSVVDAKKSLDRLGLQGKRDITRGILPKPHPEPIETIDEETEISTQPISNNVQDHRPPRINQKELPRITEDTRQHPKVVSSVTYESSVSSLPFVARLAISTSSSLQRALDDACQKLENEEQKADNILKRDKARPELPLDPRHDSRPSVSRHALPRKPSSTEKSTHVKRNASVAAAPLLISKPLPPEPVSATQVAPEKRADAGPSQSNRKAPPVPRPLTGKRKNAVAELAKAEEMLRDLDVFLSDYDDADIEDRDVIKGLQVAIHAAADDLYDGYIRHKTGLRIRRFLADLKSFEDISELSAANQRAKEKRAKGKRVVGIRDRSRHR</sequence>
<proteinExistence type="predicted"/>
<dbReference type="EMBL" id="JAPESX010000020">
    <property type="protein sequence ID" value="KAJ8123992.1"/>
    <property type="molecule type" value="Genomic_DNA"/>
</dbReference>
<accession>A0ACC2J9C3</accession>